<dbReference type="EMBL" id="WDOP01000001">
    <property type="protein sequence ID" value="KAB7487649.1"/>
    <property type="molecule type" value="Genomic_DNA"/>
</dbReference>
<dbReference type="Proteomes" id="UP000283727">
    <property type="component" value="Unassembled WGS sequence"/>
</dbReference>
<dbReference type="RefSeq" id="WP_003818719.1">
    <property type="nucleotide sequence ID" value="NZ_AP018132.1"/>
</dbReference>
<organism evidence="4 5">
    <name type="scientific">Bifidobacterium bifidum</name>
    <dbReference type="NCBI Taxonomy" id="1681"/>
    <lineage>
        <taxon>Bacteria</taxon>
        <taxon>Bacillati</taxon>
        <taxon>Actinomycetota</taxon>
        <taxon>Actinomycetes</taxon>
        <taxon>Bifidobacteriales</taxon>
        <taxon>Bifidobacteriaceae</taxon>
        <taxon>Bifidobacterium</taxon>
    </lineage>
</organism>
<name>A0A151C6K1_BIFBI</name>
<reference evidence="4 5" key="1">
    <citation type="submission" date="2018-08" db="EMBL/GenBank/DDBJ databases">
        <title>A genome reference for cultivated species of the human gut microbiota.</title>
        <authorList>
            <person name="Zou Y."/>
            <person name="Xue W."/>
            <person name="Luo G."/>
        </authorList>
    </citation>
    <scope>NUCLEOTIDE SEQUENCE [LARGE SCALE GENOMIC DNA]</scope>
    <source>
        <strain evidence="4 5">AM12-10</strain>
    </source>
</reference>
<dbReference type="Proteomes" id="UP000488776">
    <property type="component" value="Unassembled WGS sequence"/>
</dbReference>
<gene>
    <name evidence="4" type="ORF">DW137_00830</name>
    <name evidence="3" type="ORF">G5T23_04590</name>
    <name evidence="2" type="ORF">GBA83_01995</name>
</gene>
<accession>A0A151C6K1</accession>
<keyword evidence="1" id="KW-0732">Signal</keyword>
<evidence type="ECO:0000313" key="3">
    <source>
        <dbReference type="EMBL" id="NGG36325.1"/>
    </source>
</evidence>
<dbReference type="EMBL" id="JAAJBJ010000004">
    <property type="protein sequence ID" value="NGG36325.1"/>
    <property type="molecule type" value="Genomic_DNA"/>
</dbReference>
<evidence type="ECO:0000256" key="1">
    <source>
        <dbReference type="SAM" id="SignalP"/>
    </source>
</evidence>
<dbReference type="AlphaFoldDB" id="A0A151C6K1"/>
<evidence type="ECO:0000313" key="7">
    <source>
        <dbReference type="Proteomes" id="UP000488776"/>
    </source>
</evidence>
<comment type="caution">
    <text evidence="4">The sequence shown here is derived from an EMBL/GenBank/DDBJ whole genome shotgun (WGS) entry which is preliminary data.</text>
</comment>
<proteinExistence type="predicted"/>
<evidence type="ECO:0000313" key="4">
    <source>
        <dbReference type="EMBL" id="RHJ24643.1"/>
    </source>
</evidence>
<evidence type="ECO:0000313" key="2">
    <source>
        <dbReference type="EMBL" id="KAB7487649.1"/>
    </source>
</evidence>
<dbReference type="Proteomes" id="UP000451386">
    <property type="component" value="Unassembled WGS sequence"/>
</dbReference>
<dbReference type="EMBL" id="QRLR01000001">
    <property type="protein sequence ID" value="RHJ24643.1"/>
    <property type="molecule type" value="Genomic_DNA"/>
</dbReference>
<feature type="signal peptide" evidence="1">
    <location>
        <begin position="1"/>
        <end position="29"/>
    </location>
</feature>
<evidence type="ECO:0000313" key="6">
    <source>
        <dbReference type="Proteomes" id="UP000451386"/>
    </source>
</evidence>
<reference evidence="3 7" key="3">
    <citation type="submission" date="2020-02" db="EMBL/GenBank/DDBJ databases">
        <title>Antibiotic susceptibility profiles of lactic acid bacteria isolated from the human vagina and genetic basis of atypical resistances.</title>
        <authorList>
            <person name="Sirichoat A."/>
            <person name="Florez A.B."/>
            <person name="Vazquez L."/>
            <person name="Buppasiri P."/>
            <person name="Panya M."/>
            <person name="Lulitanond V."/>
            <person name="Mayo B."/>
        </authorList>
    </citation>
    <scope>NUCLEOTIDE SEQUENCE [LARGE SCALE GENOMIC DNA]</scope>
    <source>
        <strain evidence="3 7">VA07-1AN</strain>
    </source>
</reference>
<feature type="chain" id="PRO_5043134726" evidence="1">
    <location>
        <begin position="30"/>
        <end position="159"/>
    </location>
</feature>
<reference evidence="2 6" key="2">
    <citation type="journal article" date="2019" name="Nat. Med.">
        <title>A library of human gut bacterial isolates paired with longitudinal multiomics data enables mechanistic microbiome research.</title>
        <authorList>
            <person name="Poyet M."/>
            <person name="Groussin M."/>
            <person name="Gibbons S.M."/>
            <person name="Avila-Pacheco J."/>
            <person name="Jiang X."/>
            <person name="Kearney S.M."/>
            <person name="Perrotta A.R."/>
            <person name="Berdy B."/>
            <person name="Zhao S."/>
            <person name="Lieberman T.D."/>
            <person name="Swanson P.K."/>
            <person name="Smith M."/>
            <person name="Roesemann S."/>
            <person name="Alexander J.E."/>
            <person name="Rich S.A."/>
            <person name="Livny J."/>
            <person name="Vlamakis H."/>
            <person name="Clish C."/>
            <person name="Bullock K."/>
            <person name="Deik A."/>
            <person name="Scott J."/>
            <person name="Pierce K.A."/>
            <person name="Xavier R.J."/>
            <person name="Alm E.J."/>
        </authorList>
    </citation>
    <scope>NUCLEOTIDE SEQUENCE [LARGE SCALE GENOMIC DNA]</scope>
    <source>
        <strain evidence="2 6">BIOML-A13</strain>
    </source>
</reference>
<evidence type="ECO:0000313" key="5">
    <source>
        <dbReference type="Proteomes" id="UP000283727"/>
    </source>
</evidence>
<protein>
    <submittedName>
        <fullName evidence="4">Memba</fullName>
    </submittedName>
</protein>
<sequence length="159" mass="16765">MSYMKKIASTLAAAVASVAFALVPSVALANGTDSVPYEANATVVVAPNAPEGSELIFDLETKTFTDIVLPNGRTLKPSRGCTNNTSACWAGGGALGDMEFTGTGAVNGNWPSRSSFYSNNKSADIGFTWKGERVYVSQIAANRKFTPNGSVDGFYVTRY</sequence>